<keyword evidence="7" id="KW-1185">Reference proteome</keyword>
<evidence type="ECO:0000256" key="3">
    <source>
        <dbReference type="ARBA" id="ARBA00022884"/>
    </source>
</evidence>
<dbReference type="Pfam" id="PF01743">
    <property type="entry name" value="PolyA_pol"/>
    <property type="match status" value="1"/>
</dbReference>
<dbReference type="GO" id="GO:0016772">
    <property type="term" value="F:transferase activity, transferring phosphorus-containing groups"/>
    <property type="evidence" value="ECO:0007669"/>
    <property type="project" value="UniProtKB-ARBA"/>
</dbReference>
<dbReference type="CDD" id="cd05398">
    <property type="entry name" value="NT_ClassII-CCAase"/>
    <property type="match status" value="1"/>
</dbReference>
<dbReference type="SUPFAM" id="SSF81891">
    <property type="entry name" value="Poly A polymerase C-terminal region-like"/>
    <property type="match status" value="1"/>
</dbReference>
<dbReference type="SUPFAM" id="SSF81301">
    <property type="entry name" value="Nucleotidyltransferase"/>
    <property type="match status" value="1"/>
</dbReference>
<dbReference type="InterPro" id="IPR043519">
    <property type="entry name" value="NT_sf"/>
</dbReference>
<feature type="domain" description="Poly A polymerase head" evidence="5">
    <location>
        <begin position="67"/>
        <end position="205"/>
    </location>
</feature>
<name>A0ABD1YFU8_9MARC</name>
<dbReference type="Gene3D" id="1.10.3090.10">
    <property type="entry name" value="cca-adding enzyme, domain 2"/>
    <property type="match status" value="1"/>
</dbReference>
<sequence>MRGQLGRVFAIAQHRTEVSQADFEQTAGRPGKMETRVRDDVQLTELEERIFSVFTTVLKKFGLKTQLRVAGGWVRDKLIGRDSTDIDIAIDDMLGSEFCEKVNLHLASLGEETHSVGVIKSNPDQSKHLETANMRVLGMSIDFVNLRAETYAENSRIPQMEFGTPKQDAYRRDLTINSLFYNINTREVEDFTDRGIEDLKAGIIRTPLPAESTFLDDPLRVCRSIRFGARFQFELDEELKKAAASEAVRTALSNKVSRERIGHEIELMLGGKTRNEPCSTLKILIFSRQFFILIRVRSPSRQFQRITEGVLLLLLLCVDTLRAATRVLEKYGGSVHLNKAHRQICLLGALFLPLRSCSCLEGKKRIPVSTHIISKSLMLKNKDAVGVETILSSAKEFKLVSQKLLQSELEVSKELKESVQREDPETAALFKHRVELGSALRKIKELWRCTLLLSSILDLPSVTSQAGAAMVALSVDNELWIEEKAKICNFVEKAVNKLGLENIWEEKPVLGGNEIKDTLNLAPGKQVQEWKDKVLLWQLAHPSGTAEECLEWLREENVKRLKV</sequence>
<dbReference type="EMBL" id="JBHFFA010000004">
    <property type="protein sequence ID" value="KAL2629578.1"/>
    <property type="molecule type" value="Genomic_DNA"/>
</dbReference>
<dbReference type="PANTHER" id="PTHR13734">
    <property type="entry name" value="TRNA-NUCLEOTIDYLTRANSFERASE"/>
    <property type="match status" value="1"/>
</dbReference>
<dbReference type="PANTHER" id="PTHR13734:SF5">
    <property type="entry name" value="CCA TRNA NUCLEOTIDYLTRANSFERASE, MITOCHONDRIAL"/>
    <property type="match status" value="1"/>
</dbReference>
<evidence type="ECO:0000256" key="4">
    <source>
        <dbReference type="RuleBase" id="RU003953"/>
    </source>
</evidence>
<dbReference type="AlphaFoldDB" id="A0ABD1YFU8"/>
<protein>
    <recommendedName>
        <fullName evidence="5">Poly A polymerase head domain-containing protein</fullName>
    </recommendedName>
</protein>
<evidence type="ECO:0000256" key="2">
    <source>
        <dbReference type="ARBA" id="ARBA00022679"/>
    </source>
</evidence>
<gene>
    <name evidence="6" type="ORF">R1flu_014264</name>
</gene>
<evidence type="ECO:0000313" key="7">
    <source>
        <dbReference type="Proteomes" id="UP001605036"/>
    </source>
</evidence>
<comment type="similarity">
    <text evidence="1 4">Belongs to the tRNA nucleotidyltransferase/poly(A) polymerase family.</text>
</comment>
<dbReference type="GO" id="GO:0001680">
    <property type="term" value="P:tRNA 3'-terminal CCA addition"/>
    <property type="evidence" value="ECO:0007669"/>
    <property type="project" value="UniProtKB-ARBA"/>
</dbReference>
<dbReference type="GO" id="GO:0140098">
    <property type="term" value="F:catalytic activity, acting on RNA"/>
    <property type="evidence" value="ECO:0007669"/>
    <property type="project" value="UniProtKB-ARBA"/>
</dbReference>
<evidence type="ECO:0000313" key="6">
    <source>
        <dbReference type="EMBL" id="KAL2629578.1"/>
    </source>
</evidence>
<proteinExistence type="inferred from homology"/>
<dbReference type="GO" id="GO:0005739">
    <property type="term" value="C:mitochondrion"/>
    <property type="evidence" value="ECO:0007669"/>
    <property type="project" value="UniProtKB-ARBA"/>
</dbReference>
<organism evidence="6 7">
    <name type="scientific">Riccia fluitans</name>
    <dbReference type="NCBI Taxonomy" id="41844"/>
    <lineage>
        <taxon>Eukaryota</taxon>
        <taxon>Viridiplantae</taxon>
        <taxon>Streptophyta</taxon>
        <taxon>Embryophyta</taxon>
        <taxon>Marchantiophyta</taxon>
        <taxon>Marchantiopsida</taxon>
        <taxon>Marchantiidae</taxon>
        <taxon>Marchantiales</taxon>
        <taxon>Ricciaceae</taxon>
        <taxon>Riccia</taxon>
    </lineage>
</organism>
<keyword evidence="3 4" id="KW-0694">RNA-binding</keyword>
<evidence type="ECO:0000256" key="1">
    <source>
        <dbReference type="ARBA" id="ARBA00007265"/>
    </source>
</evidence>
<dbReference type="Proteomes" id="UP001605036">
    <property type="component" value="Unassembled WGS sequence"/>
</dbReference>
<accession>A0ABD1YFU8</accession>
<dbReference type="InterPro" id="IPR002646">
    <property type="entry name" value="PolA_pol_head_dom"/>
</dbReference>
<evidence type="ECO:0000259" key="5">
    <source>
        <dbReference type="Pfam" id="PF01743"/>
    </source>
</evidence>
<dbReference type="GO" id="GO:0003723">
    <property type="term" value="F:RNA binding"/>
    <property type="evidence" value="ECO:0007669"/>
    <property type="project" value="UniProtKB-KW"/>
</dbReference>
<keyword evidence="2 4" id="KW-0808">Transferase</keyword>
<reference evidence="6 7" key="1">
    <citation type="submission" date="2024-09" db="EMBL/GenBank/DDBJ databases">
        <title>Chromosome-scale assembly of Riccia fluitans.</title>
        <authorList>
            <person name="Paukszto L."/>
            <person name="Sawicki J."/>
            <person name="Karawczyk K."/>
            <person name="Piernik-Szablinska J."/>
            <person name="Szczecinska M."/>
            <person name="Mazdziarz M."/>
        </authorList>
    </citation>
    <scope>NUCLEOTIDE SEQUENCE [LARGE SCALE GENOMIC DNA]</scope>
    <source>
        <strain evidence="6">Rf_01</strain>
        <tissue evidence="6">Aerial parts of the thallus</tissue>
    </source>
</reference>
<dbReference type="FunFam" id="3.30.460.10:FF:000019">
    <property type="entry name" value="tRNA nucleotidyltransferase cca2"/>
    <property type="match status" value="1"/>
</dbReference>
<comment type="caution">
    <text evidence="6">The sequence shown here is derived from an EMBL/GenBank/DDBJ whole genome shotgun (WGS) entry which is preliminary data.</text>
</comment>
<dbReference type="Gene3D" id="3.30.460.10">
    <property type="entry name" value="Beta Polymerase, domain 2"/>
    <property type="match status" value="1"/>
</dbReference>